<organism evidence="2 3">
    <name type="scientific">Arthrobacter pityocampae</name>
    <dbReference type="NCBI Taxonomy" id="547334"/>
    <lineage>
        <taxon>Bacteria</taxon>
        <taxon>Bacillati</taxon>
        <taxon>Actinomycetota</taxon>
        <taxon>Actinomycetes</taxon>
        <taxon>Micrococcales</taxon>
        <taxon>Micrococcaceae</taxon>
        <taxon>Arthrobacter</taxon>
    </lineage>
</organism>
<evidence type="ECO:0000313" key="2">
    <source>
        <dbReference type="EMBL" id="PPB48372.1"/>
    </source>
</evidence>
<feature type="domain" description="KTSC" evidence="1">
    <location>
        <begin position="7"/>
        <end position="66"/>
    </location>
</feature>
<sequence>MKRVPVESSNLVSVGYDAQIGTLEVEFKHRRFYRYFNVPPDVFDALIEVNKSGKSVGTYFDLYVKKVGYRYHEL</sequence>
<proteinExistence type="predicted"/>
<dbReference type="OrthoDB" id="8450910at2"/>
<dbReference type="Proteomes" id="UP000239297">
    <property type="component" value="Unassembled WGS sequence"/>
</dbReference>
<reference evidence="2 3" key="1">
    <citation type="journal article" date="2014" name="Int. J. Syst. Evol. Microbiol.">
        <title>Arthrobacter pityocampae sp. nov., isolated from Thaumetopoea pityocampa (Lep., Thaumetopoeidae).</title>
        <authorList>
            <person name="Ince I.A."/>
            <person name="Demirbag Z."/>
            <person name="Kati H."/>
        </authorList>
    </citation>
    <scope>NUCLEOTIDE SEQUENCE [LARGE SCALE GENOMIC DNA]</scope>
    <source>
        <strain evidence="2 3">Tp2</strain>
    </source>
</reference>
<evidence type="ECO:0000313" key="3">
    <source>
        <dbReference type="Proteomes" id="UP000239297"/>
    </source>
</evidence>
<dbReference type="EMBL" id="PRKW01000005">
    <property type="protein sequence ID" value="PPB48372.1"/>
    <property type="molecule type" value="Genomic_DNA"/>
</dbReference>
<accession>A0A2S5IUW9</accession>
<dbReference type="AlphaFoldDB" id="A0A2S5IUW9"/>
<comment type="caution">
    <text evidence="2">The sequence shown here is derived from an EMBL/GenBank/DDBJ whole genome shotgun (WGS) entry which is preliminary data.</text>
</comment>
<keyword evidence="3" id="KW-1185">Reference proteome</keyword>
<evidence type="ECO:0000259" key="1">
    <source>
        <dbReference type="Pfam" id="PF13619"/>
    </source>
</evidence>
<name>A0A2S5IUW9_9MICC</name>
<protein>
    <submittedName>
        <fullName evidence="2">KTSC domain-containing protein</fullName>
    </submittedName>
</protein>
<dbReference type="Pfam" id="PF13619">
    <property type="entry name" value="KTSC"/>
    <property type="match status" value="1"/>
</dbReference>
<gene>
    <name evidence="2" type="ORF">C4K88_11470</name>
</gene>
<dbReference type="InterPro" id="IPR025309">
    <property type="entry name" value="KTSC_dom"/>
</dbReference>
<dbReference type="RefSeq" id="WP_104121777.1">
    <property type="nucleotide sequence ID" value="NZ_PRKW01000005.1"/>
</dbReference>